<reference evidence="4 5" key="1">
    <citation type="submission" date="2024-11" db="EMBL/GenBank/DDBJ databases">
        <title>A near-complete genome assembly of Cinchona calisaya.</title>
        <authorList>
            <person name="Lian D.C."/>
            <person name="Zhao X.W."/>
            <person name="Wei L."/>
        </authorList>
    </citation>
    <scope>NUCLEOTIDE SEQUENCE [LARGE SCALE GENOMIC DNA]</scope>
    <source>
        <tissue evidence="4">Nenye</tissue>
    </source>
</reference>
<keyword evidence="1" id="KW-0649">Protein kinase inhibitor</keyword>
<dbReference type="Proteomes" id="UP001630127">
    <property type="component" value="Unassembled WGS sequence"/>
</dbReference>
<proteinExistence type="predicted"/>
<dbReference type="EMBL" id="JBJUIK010000009">
    <property type="protein sequence ID" value="KAL3518460.1"/>
    <property type="molecule type" value="Genomic_DNA"/>
</dbReference>
<feature type="compositionally biased region" description="Basic and acidic residues" evidence="3">
    <location>
        <begin position="1"/>
        <end position="37"/>
    </location>
</feature>
<evidence type="ECO:0000313" key="5">
    <source>
        <dbReference type="Proteomes" id="UP001630127"/>
    </source>
</evidence>
<protein>
    <submittedName>
        <fullName evidence="4">Uncharacterized protein</fullName>
    </submittedName>
</protein>
<dbReference type="GO" id="GO:0004860">
    <property type="term" value="F:protein kinase inhibitor activity"/>
    <property type="evidence" value="ECO:0007669"/>
    <property type="project" value="UniProtKB-KW"/>
</dbReference>
<dbReference type="PANTHER" id="PTHR33142:SF89">
    <property type="entry name" value="CYCLIN-DEPENDENT PROTEIN KINASE INHIBITOR SMR2"/>
    <property type="match status" value="1"/>
</dbReference>
<dbReference type="InterPro" id="IPR040389">
    <property type="entry name" value="SMR"/>
</dbReference>
<evidence type="ECO:0000256" key="1">
    <source>
        <dbReference type="ARBA" id="ARBA00023013"/>
    </source>
</evidence>
<feature type="compositionally biased region" description="Basic residues" evidence="3">
    <location>
        <begin position="117"/>
        <end position="127"/>
    </location>
</feature>
<feature type="compositionally biased region" description="Basic residues" evidence="3">
    <location>
        <begin position="57"/>
        <end position="72"/>
    </location>
</feature>
<feature type="region of interest" description="Disordered" evidence="3">
    <location>
        <begin position="1"/>
        <end position="127"/>
    </location>
</feature>
<dbReference type="PANTHER" id="PTHR33142">
    <property type="entry name" value="CYCLIN-DEPENDENT PROTEIN KINASE INHIBITOR SMR13"/>
    <property type="match status" value="1"/>
</dbReference>
<comment type="caution">
    <text evidence="4">The sequence shown here is derived from an EMBL/GenBank/DDBJ whole genome shotgun (WGS) entry which is preliminary data.</text>
</comment>
<keyword evidence="2" id="KW-0131">Cell cycle</keyword>
<sequence length="127" mass="14569">MSKAHASEESSSKDLVEEEDEKQKKSKENNHEEDECKTPLLSQEQRIPAPQSCPPAPKKRKRRGRVLRKRKLSKLEFFENTGKEEVDSFFQSSSHEISTTTSPVAPETKETSTATSKNKKRRKNPRN</sequence>
<evidence type="ECO:0000256" key="2">
    <source>
        <dbReference type="ARBA" id="ARBA00023306"/>
    </source>
</evidence>
<keyword evidence="5" id="KW-1185">Reference proteome</keyword>
<organism evidence="4 5">
    <name type="scientific">Cinchona calisaya</name>
    <dbReference type="NCBI Taxonomy" id="153742"/>
    <lineage>
        <taxon>Eukaryota</taxon>
        <taxon>Viridiplantae</taxon>
        <taxon>Streptophyta</taxon>
        <taxon>Embryophyta</taxon>
        <taxon>Tracheophyta</taxon>
        <taxon>Spermatophyta</taxon>
        <taxon>Magnoliopsida</taxon>
        <taxon>eudicotyledons</taxon>
        <taxon>Gunneridae</taxon>
        <taxon>Pentapetalae</taxon>
        <taxon>asterids</taxon>
        <taxon>lamiids</taxon>
        <taxon>Gentianales</taxon>
        <taxon>Rubiaceae</taxon>
        <taxon>Cinchonoideae</taxon>
        <taxon>Cinchoneae</taxon>
        <taxon>Cinchona</taxon>
    </lineage>
</organism>
<evidence type="ECO:0000313" key="4">
    <source>
        <dbReference type="EMBL" id="KAL3518460.1"/>
    </source>
</evidence>
<feature type="compositionally biased region" description="Polar residues" evidence="3">
    <location>
        <begin position="89"/>
        <end position="103"/>
    </location>
</feature>
<dbReference type="AlphaFoldDB" id="A0ABD2ZJP0"/>
<gene>
    <name evidence="4" type="ORF">ACH5RR_021049</name>
</gene>
<evidence type="ECO:0000256" key="3">
    <source>
        <dbReference type="SAM" id="MobiDB-lite"/>
    </source>
</evidence>
<feature type="compositionally biased region" description="Basic and acidic residues" evidence="3">
    <location>
        <begin position="73"/>
        <end position="86"/>
    </location>
</feature>
<accession>A0ABD2ZJP0</accession>
<name>A0ABD2ZJP0_9GENT</name>